<dbReference type="PANTHER" id="PTHR33699">
    <property type="entry name" value="EXPRESSED PROTEIN"/>
    <property type="match status" value="1"/>
</dbReference>
<proteinExistence type="predicted"/>
<feature type="compositionally biased region" description="Low complexity" evidence="1">
    <location>
        <begin position="48"/>
        <end position="68"/>
    </location>
</feature>
<evidence type="ECO:0000313" key="4">
    <source>
        <dbReference type="Proteomes" id="UP000694251"/>
    </source>
</evidence>
<dbReference type="EMBL" id="JAEFBJ010000005">
    <property type="protein sequence ID" value="KAG7609623.1"/>
    <property type="molecule type" value="Genomic_DNA"/>
</dbReference>
<keyword evidence="2" id="KW-0812">Transmembrane</keyword>
<feature type="compositionally biased region" description="Basic residues" evidence="1">
    <location>
        <begin position="74"/>
        <end position="85"/>
    </location>
</feature>
<dbReference type="Proteomes" id="UP000694251">
    <property type="component" value="Chromosome 5"/>
</dbReference>
<keyword evidence="4" id="KW-1185">Reference proteome</keyword>
<protein>
    <submittedName>
        <fullName evidence="3">Uncharacterized protein</fullName>
    </submittedName>
</protein>
<feature type="compositionally biased region" description="Basic and acidic residues" evidence="1">
    <location>
        <begin position="1"/>
        <end position="10"/>
    </location>
</feature>
<dbReference type="AlphaFoldDB" id="A0A8T2DH75"/>
<sequence>MAHGRYDTYKKKSGQIPRFGEWEEANEMPITQYFENPRQAGLIRHQYTTTSSASSTTTSSSSSSSSSAEALKLASHHPRPRHLHAQRQTAGTKEKRGPQRRVRDVSAQSDKYYIDVNGVKQFKNDVALTCKPPKPVDEDLYKIPPEFIHSSTRVRAPSHTQLILLHFITNFYIFLINFSILYHFFFNFVCYLNRVLK</sequence>
<organism evidence="3 4">
    <name type="scientific">Arabidopsis suecica</name>
    <name type="common">Swedish thale-cress</name>
    <name type="synonym">Cardaminopsis suecica</name>
    <dbReference type="NCBI Taxonomy" id="45249"/>
    <lineage>
        <taxon>Eukaryota</taxon>
        <taxon>Viridiplantae</taxon>
        <taxon>Streptophyta</taxon>
        <taxon>Embryophyta</taxon>
        <taxon>Tracheophyta</taxon>
        <taxon>Spermatophyta</taxon>
        <taxon>Magnoliopsida</taxon>
        <taxon>eudicotyledons</taxon>
        <taxon>Gunneridae</taxon>
        <taxon>Pentapetalae</taxon>
        <taxon>rosids</taxon>
        <taxon>malvids</taxon>
        <taxon>Brassicales</taxon>
        <taxon>Brassicaceae</taxon>
        <taxon>Camelineae</taxon>
        <taxon>Arabidopsis</taxon>
    </lineage>
</organism>
<name>A0A8T2DH75_ARASU</name>
<evidence type="ECO:0000256" key="2">
    <source>
        <dbReference type="SAM" id="Phobius"/>
    </source>
</evidence>
<comment type="caution">
    <text evidence="3">The sequence shown here is derived from an EMBL/GenBank/DDBJ whole genome shotgun (WGS) entry which is preliminary data.</text>
</comment>
<evidence type="ECO:0000313" key="3">
    <source>
        <dbReference type="EMBL" id="KAG7609623.1"/>
    </source>
</evidence>
<feature type="region of interest" description="Disordered" evidence="1">
    <location>
        <begin position="35"/>
        <end position="105"/>
    </location>
</feature>
<gene>
    <name evidence="3" type="ORF">ISN44_As05g017120</name>
</gene>
<feature type="transmembrane region" description="Helical" evidence="2">
    <location>
        <begin position="171"/>
        <end position="192"/>
    </location>
</feature>
<reference evidence="3 4" key="1">
    <citation type="submission" date="2020-12" db="EMBL/GenBank/DDBJ databases">
        <title>Concerted genomic and epigenomic changes stabilize Arabidopsis allopolyploids.</title>
        <authorList>
            <person name="Chen Z."/>
        </authorList>
    </citation>
    <scope>NUCLEOTIDE SEQUENCE [LARGE SCALE GENOMIC DNA]</scope>
    <source>
        <strain evidence="3">As9502</strain>
        <tissue evidence="3">Leaf</tissue>
    </source>
</reference>
<dbReference type="PANTHER" id="PTHR33699:SF3">
    <property type="entry name" value="OS06G0347300 PROTEIN"/>
    <property type="match status" value="1"/>
</dbReference>
<evidence type="ECO:0000256" key="1">
    <source>
        <dbReference type="SAM" id="MobiDB-lite"/>
    </source>
</evidence>
<feature type="compositionally biased region" description="Basic and acidic residues" evidence="1">
    <location>
        <begin position="92"/>
        <end position="104"/>
    </location>
</feature>
<keyword evidence="2" id="KW-1133">Transmembrane helix</keyword>
<keyword evidence="2" id="KW-0472">Membrane</keyword>
<accession>A0A8T2DH75</accession>
<feature type="region of interest" description="Disordered" evidence="1">
    <location>
        <begin position="1"/>
        <end position="21"/>
    </location>
</feature>
<dbReference type="OrthoDB" id="755325at2759"/>